<dbReference type="EMBL" id="NCKU01001290">
    <property type="protein sequence ID" value="RWS12503.1"/>
    <property type="molecule type" value="Genomic_DNA"/>
</dbReference>
<dbReference type="CDD" id="cd09329">
    <property type="entry name" value="LIM3_abLIM"/>
    <property type="match status" value="1"/>
</dbReference>
<dbReference type="Pfam" id="PF02209">
    <property type="entry name" value="VHP"/>
    <property type="match status" value="1"/>
</dbReference>
<name>A0A443RB83_9ACAR</name>
<dbReference type="PANTHER" id="PTHR24213:SF9">
    <property type="entry name" value="UNCOORDINATED 115A, ISOFORM B-RELATED"/>
    <property type="match status" value="1"/>
</dbReference>
<proteinExistence type="predicted"/>
<gene>
    <name evidence="12" type="ORF">B4U79_15903</name>
</gene>
<dbReference type="InterPro" id="IPR001781">
    <property type="entry name" value="Znf_LIM"/>
</dbReference>
<evidence type="ECO:0000256" key="4">
    <source>
        <dbReference type="ARBA" id="ARBA00022723"/>
    </source>
</evidence>
<dbReference type="STRING" id="1965070.A0A443RB83"/>
<dbReference type="PANTHER" id="PTHR24213">
    <property type="entry name" value="ACTIN-BINDING LIM PROTEIN"/>
    <property type="match status" value="1"/>
</dbReference>
<feature type="non-terminal residue" evidence="12">
    <location>
        <position position="1"/>
    </location>
</feature>
<dbReference type="SMART" id="SM00153">
    <property type="entry name" value="VHP"/>
    <property type="match status" value="1"/>
</dbReference>
<feature type="region of interest" description="Disordered" evidence="9">
    <location>
        <begin position="293"/>
        <end position="357"/>
    </location>
</feature>
<feature type="compositionally biased region" description="Basic and acidic residues" evidence="9">
    <location>
        <begin position="191"/>
        <end position="201"/>
    </location>
</feature>
<dbReference type="OrthoDB" id="1746725at2759"/>
<dbReference type="SUPFAM" id="SSF47050">
    <property type="entry name" value="VHP, Villin headpiece domain"/>
    <property type="match status" value="1"/>
</dbReference>
<feature type="compositionally biased region" description="Acidic residues" evidence="9">
    <location>
        <begin position="337"/>
        <end position="352"/>
    </location>
</feature>
<dbReference type="Pfam" id="PF00412">
    <property type="entry name" value="LIM"/>
    <property type="match status" value="2"/>
</dbReference>
<evidence type="ECO:0000256" key="9">
    <source>
        <dbReference type="SAM" id="MobiDB-lite"/>
    </source>
</evidence>
<dbReference type="SMART" id="SM00132">
    <property type="entry name" value="LIM"/>
    <property type="match status" value="2"/>
</dbReference>
<evidence type="ECO:0000256" key="2">
    <source>
        <dbReference type="ARBA" id="ARBA00022490"/>
    </source>
</evidence>
<evidence type="ECO:0000256" key="1">
    <source>
        <dbReference type="ARBA" id="ARBA00004496"/>
    </source>
</evidence>
<dbReference type="InterPro" id="IPR003128">
    <property type="entry name" value="Villin_headpiece"/>
</dbReference>
<sequence>KVLCEECSKKCSGNVLRVQDKYFHIDCFKCTECAGCDEEIQDGNPLVALDKHWHIWCFKCANCKTVLHGEYLGKDGLPYCEKDFHKLFGVKCAHCDRYITGKVLQAGENHHFHPTCARCTKCGDPFGDGEEMYMQSGAIWHPRCGPGPNARLEDGIDAVDSQFYPSAYHSPSLSSSRSRSPSQSPYGSLHHQYERRSPGMMEREPIFNDLSRVYTYGYLTAEPTLGYLRRPIQPYPPKSPQFHRPPDGGFKRRTFTKPAPKQGMQVLVDNLQYSQPRPRSPHMNNEEPIEMAHYPGAQKPKPEEVPRIERDDFPAPPFPYTDPERRRRWSGSSKELDVDELDGEEESFPEEDPQLKKEEEELSKIATGIGKVFLKTVKEREKIRAWKKANIDPRNSSRTPNAKTEVPRKLRYTNPVHASPSRDIDRPKPWEDDEFDRGSIFRSSGGKTSFVTPPLNYNVVSSLRSAPKPGYGLKSGYSPRDGQMNGDEYSLNKLEKTHSIEFSSGKSDISTHSEQPDRGRNHINHSVSGNFRSTPYSEGFGGYRHASYSPHLRRSMPNVNLHLPPNEPPKLYPYHLLVTTNYRLPPDVDRCHLERHLSNEEFMALFHMSRLDFYRLPEWKRNDMKRRARLF</sequence>
<comment type="caution">
    <text evidence="12">The sequence shown here is derived from an EMBL/GenBank/DDBJ whole genome shotgun (WGS) entry which is preliminary data.</text>
</comment>
<dbReference type="InterPro" id="IPR036886">
    <property type="entry name" value="Villin_headpiece_dom_sf"/>
</dbReference>
<keyword evidence="7 8" id="KW-0440">LIM domain</keyword>
<dbReference type="GO" id="GO:0030032">
    <property type="term" value="P:lamellipodium assembly"/>
    <property type="evidence" value="ECO:0007669"/>
    <property type="project" value="TreeGrafter"/>
</dbReference>
<keyword evidence="2" id="KW-0963">Cytoplasm</keyword>
<feature type="domain" description="HP" evidence="11">
    <location>
        <begin position="566"/>
        <end position="631"/>
    </location>
</feature>
<feature type="compositionally biased region" description="Basic and acidic residues" evidence="9">
    <location>
        <begin position="300"/>
        <end position="313"/>
    </location>
</feature>
<reference evidence="12 13" key="1">
    <citation type="journal article" date="2018" name="Gigascience">
        <title>Genomes of trombidid mites reveal novel predicted allergens and laterally-transferred genes associated with secondary metabolism.</title>
        <authorList>
            <person name="Dong X."/>
            <person name="Chaisiri K."/>
            <person name="Xia D."/>
            <person name="Armstrong S.D."/>
            <person name="Fang Y."/>
            <person name="Donnelly M.J."/>
            <person name="Kadowaki T."/>
            <person name="McGarry J.W."/>
            <person name="Darby A.C."/>
            <person name="Makepeace B.L."/>
        </authorList>
    </citation>
    <scope>NUCLEOTIDE SEQUENCE [LARGE SCALE GENOMIC DNA]</scope>
    <source>
        <strain evidence="12">UoL-WK</strain>
    </source>
</reference>
<dbReference type="InterPro" id="IPR032402">
    <property type="entry name" value="AbLIM_anchor"/>
</dbReference>
<keyword evidence="6 8" id="KW-0862">Zinc</keyword>
<protein>
    <submittedName>
        <fullName evidence="12">Actin-binding LIM protein 2-like protein</fullName>
    </submittedName>
</protein>
<keyword evidence="13" id="KW-1185">Reference proteome</keyword>
<dbReference type="AlphaFoldDB" id="A0A443RB83"/>
<keyword evidence="4 8" id="KW-0479">Metal-binding</keyword>
<dbReference type="GO" id="GO:0051015">
    <property type="term" value="F:actin filament binding"/>
    <property type="evidence" value="ECO:0007669"/>
    <property type="project" value="TreeGrafter"/>
</dbReference>
<evidence type="ECO:0000256" key="7">
    <source>
        <dbReference type="ARBA" id="ARBA00023038"/>
    </source>
</evidence>
<feature type="compositionally biased region" description="Basic and acidic residues" evidence="9">
    <location>
        <begin position="420"/>
        <end position="430"/>
    </location>
</feature>
<dbReference type="Gene3D" id="1.10.950.10">
    <property type="entry name" value="Villin headpiece domain"/>
    <property type="match status" value="1"/>
</dbReference>
<dbReference type="Gene3D" id="2.10.110.10">
    <property type="entry name" value="Cysteine Rich Protein"/>
    <property type="match status" value="3"/>
</dbReference>
<dbReference type="PROSITE" id="PS51089">
    <property type="entry name" value="HP"/>
    <property type="match status" value="1"/>
</dbReference>
<feature type="region of interest" description="Disordered" evidence="9">
    <location>
        <begin position="501"/>
        <end position="530"/>
    </location>
</feature>
<dbReference type="GO" id="GO:0046872">
    <property type="term" value="F:metal ion binding"/>
    <property type="evidence" value="ECO:0007669"/>
    <property type="project" value="UniProtKB-KW"/>
</dbReference>
<evidence type="ECO:0000259" key="10">
    <source>
        <dbReference type="PROSITE" id="PS50023"/>
    </source>
</evidence>
<dbReference type="CDD" id="cd09330">
    <property type="entry name" value="LIM4_abLIM"/>
    <property type="match status" value="1"/>
</dbReference>
<dbReference type="GO" id="GO:0015629">
    <property type="term" value="C:actin cytoskeleton"/>
    <property type="evidence" value="ECO:0007669"/>
    <property type="project" value="TreeGrafter"/>
</dbReference>
<dbReference type="InterPro" id="IPR051618">
    <property type="entry name" value="Actin-binding_LIM"/>
</dbReference>
<feature type="region of interest" description="Disordered" evidence="9">
    <location>
        <begin position="391"/>
        <end position="431"/>
    </location>
</feature>
<feature type="region of interest" description="Disordered" evidence="9">
    <location>
        <begin position="169"/>
        <end position="201"/>
    </location>
</feature>
<dbReference type="GO" id="GO:0007010">
    <property type="term" value="P:cytoskeleton organization"/>
    <property type="evidence" value="ECO:0007669"/>
    <property type="project" value="InterPro"/>
</dbReference>
<evidence type="ECO:0000256" key="3">
    <source>
        <dbReference type="ARBA" id="ARBA00022553"/>
    </source>
</evidence>
<dbReference type="Pfam" id="PF16182">
    <property type="entry name" value="AbLIM_anchor"/>
    <property type="match status" value="1"/>
</dbReference>
<dbReference type="PROSITE" id="PS00478">
    <property type="entry name" value="LIM_DOMAIN_1"/>
    <property type="match status" value="2"/>
</dbReference>
<evidence type="ECO:0000313" key="12">
    <source>
        <dbReference type="EMBL" id="RWS12503.1"/>
    </source>
</evidence>
<comment type="subcellular location">
    <subcellularLocation>
        <location evidence="1">Cytoplasm</location>
    </subcellularLocation>
</comment>
<feature type="compositionally biased region" description="Low complexity" evidence="9">
    <location>
        <begin position="169"/>
        <end position="188"/>
    </location>
</feature>
<dbReference type="PROSITE" id="PS50023">
    <property type="entry name" value="LIM_DOMAIN_2"/>
    <property type="match status" value="1"/>
</dbReference>
<dbReference type="FunFam" id="2.10.110.10:FF:000075">
    <property type="entry name" value="Actin-binding lim protein 1"/>
    <property type="match status" value="1"/>
</dbReference>
<accession>A0A443RB83</accession>
<feature type="compositionally biased region" description="Polar residues" evidence="9">
    <location>
        <begin position="393"/>
        <end position="402"/>
    </location>
</feature>
<evidence type="ECO:0000256" key="8">
    <source>
        <dbReference type="PROSITE-ProRule" id="PRU00125"/>
    </source>
</evidence>
<keyword evidence="5" id="KW-0677">Repeat</keyword>
<evidence type="ECO:0000256" key="5">
    <source>
        <dbReference type="ARBA" id="ARBA00022737"/>
    </source>
</evidence>
<organism evidence="12 13">
    <name type="scientific">Dinothrombium tinctorium</name>
    <dbReference type="NCBI Taxonomy" id="1965070"/>
    <lineage>
        <taxon>Eukaryota</taxon>
        <taxon>Metazoa</taxon>
        <taxon>Ecdysozoa</taxon>
        <taxon>Arthropoda</taxon>
        <taxon>Chelicerata</taxon>
        <taxon>Arachnida</taxon>
        <taxon>Acari</taxon>
        <taxon>Acariformes</taxon>
        <taxon>Trombidiformes</taxon>
        <taxon>Prostigmata</taxon>
        <taxon>Anystina</taxon>
        <taxon>Parasitengona</taxon>
        <taxon>Trombidioidea</taxon>
        <taxon>Trombidiidae</taxon>
        <taxon>Dinothrombium</taxon>
    </lineage>
</organism>
<feature type="compositionally biased region" description="Basic and acidic residues" evidence="9">
    <location>
        <begin position="509"/>
        <end position="520"/>
    </location>
</feature>
<evidence type="ECO:0000259" key="11">
    <source>
        <dbReference type="PROSITE" id="PS51089"/>
    </source>
</evidence>
<dbReference type="SUPFAM" id="SSF57716">
    <property type="entry name" value="Glucocorticoid receptor-like (DNA-binding domain)"/>
    <property type="match status" value="3"/>
</dbReference>
<dbReference type="FunFam" id="2.10.110.10:FF:000055">
    <property type="entry name" value="Actin binding LIM protein 1"/>
    <property type="match status" value="1"/>
</dbReference>
<keyword evidence="3" id="KW-0597">Phosphoprotein</keyword>
<feature type="domain" description="LIM zinc-binding" evidence="10">
    <location>
        <begin position="31"/>
        <end position="90"/>
    </location>
</feature>
<evidence type="ECO:0000313" key="13">
    <source>
        <dbReference type="Proteomes" id="UP000285301"/>
    </source>
</evidence>
<evidence type="ECO:0000256" key="6">
    <source>
        <dbReference type="ARBA" id="ARBA00022833"/>
    </source>
</evidence>
<dbReference type="Proteomes" id="UP000285301">
    <property type="component" value="Unassembled WGS sequence"/>
</dbReference>